<protein>
    <submittedName>
        <fullName evidence="2">Uncharacterized protein</fullName>
    </submittedName>
</protein>
<gene>
    <name evidence="2" type="ORF">HERILL_LOCUS3103</name>
</gene>
<evidence type="ECO:0000256" key="1">
    <source>
        <dbReference type="SAM" id="MobiDB-lite"/>
    </source>
</evidence>
<keyword evidence="3" id="KW-1185">Reference proteome</keyword>
<dbReference type="EMBL" id="LR899009">
    <property type="protein sequence ID" value="CAD7079918.1"/>
    <property type="molecule type" value="Genomic_DNA"/>
</dbReference>
<accession>A0A7R8UFJ6</accession>
<feature type="compositionally biased region" description="Polar residues" evidence="1">
    <location>
        <begin position="55"/>
        <end position="67"/>
    </location>
</feature>
<sequence>MIKCPKSHSSKSPTSETIESPVQQEASTALLSNAGTAVPDATTEVADSGPVLTTAHDSSNAATQPQSLPAGHAQPSPLTRGVYDSTTVPVNDQFIHYVPRGVGSGPPSTTGSSFLETDLDSELNSSIGGNNNHIVASSERKPVDLGLPIYKDPRWFRAQQKDILQKQAQLRTNRGSISTDIY</sequence>
<dbReference type="InParanoid" id="A0A7R8UFJ6"/>
<dbReference type="OrthoDB" id="6345017at2759"/>
<name>A0A7R8UFJ6_HERIL</name>
<evidence type="ECO:0000313" key="2">
    <source>
        <dbReference type="EMBL" id="CAD7079918.1"/>
    </source>
</evidence>
<evidence type="ECO:0000313" key="3">
    <source>
        <dbReference type="Proteomes" id="UP000594454"/>
    </source>
</evidence>
<feature type="region of interest" description="Disordered" evidence="1">
    <location>
        <begin position="1"/>
        <end position="84"/>
    </location>
</feature>
<feature type="compositionally biased region" description="Polar residues" evidence="1">
    <location>
        <begin position="10"/>
        <end position="35"/>
    </location>
</feature>
<organism evidence="2 3">
    <name type="scientific">Hermetia illucens</name>
    <name type="common">Black soldier fly</name>
    <dbReference type="NCBI Taxonomy" id="343691"/>
    <lineage>
        <taxon>Eukaryota</taxon>
        <taxon>Metazoa</taxon>
        <taxon>Ecdysozoa</taxon>
        <taxon>Arthropoda</taxon>
        <taxon>Hexapoda</taxon>
        <taxon>Insecta</taxon>
        <taxon>Pterygota</taxon>
        <taxon>Neoptera</taxon>
        <taxon>Endopterygota</taxon>
        <taxon>Diptera</taxon>
        <taxon>Brachycera</taxon>
        <taxon>Stratiomyomorpha</taxon>
        <taxon>Stratiomyidae</taxon>
        <taxon>Hermetiinae</taxon>
        <taxon>Hermetia</taxon>
    </lineage>
</organism>
<dbReference type="Proteomes" id="UP000594454">
    <property type="component" value="Chromosome 1"/>
</dbReference>
<dbReference type="AlphaFoldDB" id="A0A7R8UFJ6"/>
<proteinExistence type="predicted"/>
<reference evidence="2 3" key="1">
    <citation type="submission" date="2020-11" db="EMBL/GenBank/DDBJ databases">
        <authorList>
            <person name="Wallbank WR R."/>
            <person name="Pardo Diaz C."/>
            <person name="Kozak K."/>
            <person name="Martin S."/>
            <person name="Jiggins C."/>
            <person name="Moest M."/>
            <person name="Warren A I."/>
            <person name="Generalovic N T."/>
            <person name="Byers J.R.P. K."/>
            <person name="Montejo-Kovacevich G."/>
            <person name="Yen C E."/>
        </authorList>
    </citation>
    <scope>NUCLEOTIDE SEQUENCE [LARGE SCALE GENOMIC DNA]</scope>
</reference>